<dbReference type="Pfam" id="PF07734">
    <property type="entry name" value="FBA_1"/>
    <property type="match status" value="1"/>
</dbReference>
<dbReference type="Gene3D" id="1.20.1280.50">
    <property type="match status" value="1"/>
</dbReference>
<sequence>MDIPPDLLQEIFIRLPCKDVVVSKCVCRSWYNLLSHPHFTANYTINSPFTAVFSDHLNPKSFSLLQLGQNGGLIPTPINPKLPGYPAEKLDSNNSDLQFIGTRNGLLFLLLRIRSRNRTIEKIYFFDPIFDECVEIVENKVAGAEFGYEYTIGYVPEIETYKILRFVYDDNQQVLRAKILSVGVDHDWRILEDPFTLLFPLSNGISFKGFHHWVSTNPNLDWICTFGLLDEKCSGIPKPRELKQLSHEKMNLRVLNNDRFSLIDVSVWGEITIWTMEEYGVADSWSKNVISCFSINGFPWELRRSDYHIITAFPNEDILLSQKGGTTFFYISSERKQSTKVEIPDKSSSMTNATAFVPRFYRIKEDSTSGVLH</sequence>
<dbReference type="PANTHER" id="PTHR31672:SF13">
    <property type="entry name" value="F-BOX PROTEIN CPR30-LIKE"/>
    <property type="match status" value="1"/>
</dbReference>
<feature type="non-terminal residue" evidence="2">
    <location>
        <position position="373"/>
    </location>
</feature>
<dbReference type="InterPro" id="IPR017451">
    <property type="entry name" value="F-box-assoc_interact_dom"/>
</dbReference>
<dbReference type="PROSITE" id="PS50181">
    <property type="entry name" value="FBOX"/>
    <property type="match status" value="1"/>
</dbReference>
<feature type="domain" description="F-box" evidence="1">
    <location>
        <begin position="1"/>
        <end position="43"/>
    </location>
</feature>
<dbReference type="AlphaFoldDB" id="A0A022RCV0"/>
<dbReference type="Proteomes" id="UP000030748">
    <property type="component" value="Unassembled WGS sequence"/>
</dbReference>
<evidence type="ECO:0000313" key="2">
    <source>
        <dbReference type="EMBL" id="EYU37518.1"/>
    </source>
</evidence>
<reference evidence="2 3" key="1">
    <citation type="journal article" date="2013" name="Proc. Natl. Acad. Sci. U.S.A.">
        <title>Fine-scale variation in meiotic recombination in Mimulus inferred from population shotgun sequencing.</title>
        <authorList>
            <person name="Hellsten U."/>
            <person name="Wright K.M."/>
            <person name="Jenkins J."/>
            <person name="Shu S."/>
            <person name="Yuan Y."/>
            <person name="Wessler S.R."/>
            <person name="Schmutz J."/>
            <person name="Willis J.H."/>
            <person name="Rokhsar D.S."/>
        </authorList>
    </citation>
    <scope>NUCLEOTIDE SEQUENCE [LARGE SCALE GENOMIC DNA]</scope>
    <source>
        <strain evidence="3">cv. DUN x IM62</strain>
    </source>
</reference>
<protein>
    <recommendedName>
        <fullName evidence="1">F-box domain-containing protein</fullName>
    </recommendedName>
</protein>
<dbReference type="InterPro" id="IPR050796">
    <property type="entry name" value="SCF_F-box_component"/>
</dbReference>
<dbReference type="EMBL" id="KI630517">
    <property type="protein sequence ID" value="EYU37518.1"/>
    <property type="molecule type" value="Genomic_DNA"/>
</dbReference>
<dbReference type="InterPro" id="IPR006527">
    <property type="entry name" value="F-box-assoc_dom_typ1"/>
</dbReference>
<evidence type="ECO:0000313" key="3">
    <source>
        <dbReference type="Proteomes" id="UP000030748"/>
    </source>
</evidence>
<dbReference type="NCBIfam" id="TIGR01640">
    <property type="entry name" value="F_box_assoc_1"/>
    <property type="match status" value="1"/>
</dbReference>
<dbReference type="InterPro" id="IPR001810">
    <property type="entry name" value="F-box_dom"/>
</dbReference>
<dbReference type="SUPFAM" id="SSF81383">
    <property type="entry name" value="F-box domain"/>
    <property type="match status" value="1"/>
</dbReference>
<dbReference type="InterPro" id="IPR036047">
    <property type="entry name" value="F-box-like_dom_sf"/>
</dbReference>
<proteinExistence type="predicted"/>
<dbReference type="PANTHER" id="PTHR31672">
    <property type="entry name" value="BNACNNG10540D PROTEIN"/>
    <property type="match status" value="1"/>
</dbReference>
<accession>A0A022RCV0</accession>
<dbReference type="Pfam" id="PF00646">
    <property type="entry name" value="F-box"/>
    <property type="match status" value="1"/>
</dbReference>
<keyword evidence="3" id="KW-1185">Reference proteome</keyword>
<name>A0A022RCV0_ERYGU</name>
<organism evidence="2 3">
    <name type="scientific">Erythranthe guttata</name>
    <name type="common">Yellow monkey flower</name>
    <name type="synonym">Mimulus guttatus</name>
    <dbReference type="NCBI Taxonomy" id="4155"/>
    <lineage>
        <taxon>Eukaryota</taxon>
        <taxon>Viridiplantae</taxon>
        <taxon>Streptophyta</taxon>
        <taxon>Embryophyta</taxon>
        <taxon>Tracheophyta</taxon>
        <taxon>Spermatophyta</taxon>
        <taxon>Magnoliopsida</taxon>
        <taxon>eudicotyledons</taxon>
        <taxon>Gunneridae</taxon>
        <taxon>Pentapetalae</taxon>
        <taxon>asterids</taxon>
        <taxon>lamiids</taxon>
        <taxon>Lamiales</taxon>
        <taxon>Phrymaceae</taxon>
        <taxon>Erythranthe</taxon>
    </lineage>
</organism>
<gene>
    <name evidence="2" type="ORF">MIMGU_mgv1a022761mg</name>
</gene>
<dbReference type="SMART" id="SM00256">
    <property type="entry name" value="FBOX"/>
    <property type="match status" value="1"/>
</dbReference>
<evidence type="ECO:0000259" key="1">
    <source>
        <dbReference type="PROSITE" id="PS50181"/>
    </source>
</evidence>